<keyword evidence="3" id="KW-1185">Reference proteome</keyword>
<proteinExistence type="predicted"/>
<feature type="region of interest" description="Disordered" evidence="1">
    <location>
        <begin position="237"/>
        <end position="256"/>
    </location>
</feature>
<sequence>MSPPALIVLEDGLTNKWSNDEWQRLSVFPGENPNPNFNFLAKNPLTVSPVLSRPSLKDESFRMVLPLAMSPPRDNAVPLPVLPEPMMKPRKKLGHQETILSLLVKARSPKKNLIHEEGEEDFKCNAFCLSLPGFGKQKHVRSPKSNEDSSVKKKKMTKASSFSNSTVSLNASFEKFDCGSWRASTTALARENNRLYFDLPVEMIKCGRGSVGDVQEPMSLGFFFSKETENLPLRSVLKTSRSERQQRGCSAETSPHRRVRFSTTTSVSCPTSPRSCITPRLLKARDDFNTFLAAQNA</sequence>
<gene>
    <name evidence="2" type="ORF">Bca52824_009499</name>
</gene>
<dbReference type="InterPro" id="IPR040340">
    <property type="entry name" value="CEST/Y3IP1"/>
</dbReference>
<feature type="region of interest" description="Disordered" evidence="1">
    <location>
        <begin position="137"/>
        <end position="157"/>
    </location>
</feature>
<dbReference type="GO" id="GO:0080183">
    <property type="term" value="P:response to photooxidative stress"/>
    <property type="evidence" value="ECO:0007669"/>
    <property type="project" value="InterPro"/>
</dbReference>
<protein>
    <recommendedName>
        <fullName evidence="4">Root hair specific 4</fullName>
    </recommendedName>
</protein>
<comment type="caution">
    <text evidence="2">The sequence shown here is derived from an EMBL/GenBank/DDBJ whole genome shotgun (WGS) entry which is preliminary data.</text>
</comment>
<evidence type="ECO:0008006" key="4">
    <source>
        <dbReference type="Google" id="ProtNLM"/>
    </source>
</evidence>
<name>A0A8X7WBZ8_BRACI</name>
<dbReference type="EMBL" id="JAAMPC010000002">
    <property type="protein sequence ID" value="KAG2326771.1"/>
    <property type="molecule type" value="Genomic_DNA"/>
</dbReference>
<dbReference type="PANTHER" id="PTHR33672">
    <property type="entry name" value="YCF3-INTERACTING PROTEIN 1, CHLOROPLASTIC"/>
    <property type="match status" value="1"/>
</dbReference>
<reference evidence="2 3" key="1">
    <citation type="submission" date="2020-02" db="EMBL/GenBank/DDBJ databases">
        <authorList>
            <person name="Ma Q."/>
            <person name="Huang Y."/>
            <person name="Song X."/>
            <person name="Pei D."/>
        </authorList>
    </citation>
    <scope>NUCLEOTIDE SEQUENCE [LARGE SCALE GENOMIC DNA]</scope>
    <source>
        <strain evidence="2">Sxm20200214</strain>
        <tissue evidence="2">Leaf</tissue>
    </source>
</reference>
<dbReference type="GO" id="GO:0009535">
    <property type="term" value="C:chloroplast thylakoid membrane"/>
    <property type="evidence" value="ECO:0007669"/>
    <property type="project" value="InterPro"/>
</dbReference>
<dbReference type="Proteomes" id="UP000886595">
    <property type="component" value="Unassembled WGS sequence"/>
</dbReference>
<accession>A0A8X7WBZ8</accession>
<dbReference type="AlphaFoldDB" id="A0A8X7WBZ8"/>
<dbReference type="GO" id="GO:0048564">
    <property type="term" value="P:photosystem I assembly"/>
    <property type="evidence" value="ECO:0007669"/>
    <property type="project" value="InterPro"/>
</dbReference>
<evidence type="ECO:0000256" key="1">
    <source>
        <dbReference type="SAM" id="MobiDB-lite"/>
    </source>
</evidence>
<dbReference type="PANTHER" id="PTHR33672:SF21">
    <property type="entry name" value="GENOME ASSEMBLY, CHROMOSOME: A05"/>
    <property type="match status" value="1"/>
</dbReference>
<evidence type="ECO:0000313" key="3">
    <source>
        <dbReference type="Proteomes" id="UP000886595"/>
    </source>
</evidence>
<dbReference type="OrthoDB" id="1880037at2759"/>
<organism evidence="2 3">
    <name type="scientific">Brassica carinata</name>
    <name type="common">Ethiopian mustard</name>
    <name type="synonym">Abyssinian cabbage</name>
    <dbReference type="NCBI Taxonomy" id="52824"/>
    <lineage>
        <taxon>Eukaryota</taxon>
        <taxon>Viridiplantae</taxon>
        <taxon>Streptophyta</taxon>
        <taxon>Embryophyta</taxon>
        <taxon>Tracheophyta</taxon>
        <taxon>Spermatophyta</taxon>
        <taxon>Magnoliopsida</taxon>
        <taxon>eudicotyledons</taxon>
        <taxon>Gunneridae</taxon>
        <taxon>Pentapetalae</taxon>
        <taxon>rosids</taxon>
        <taxon>malvids</taxon>
        <taxon>Brassicales</taxon>
        <taxon>Brassicaceae</taxon>
        <taxon>Brassiceae</taxon>
        <taxon>Brassica</taxon>
    </lineage>
</organism>
<evidence type="ECO:0000313" key="2">
    <source>
        <dbReference type="EMBL" id="KAG2326771.1"/>
    </source>
</evidence>